<feature type="compositionally biased region" description="Low complexity" evidence="5">
    <location>
        <begin position="419"/>
        <end position="430"/>
    </location>
</feature>
<evidence type="ECO:0000256" key="1">
    <source>
        <dbReference type="ARBA" id="ARBA00004167"/>
    </source>
</evidence>
<dbReference type="AlphaFoldDB" id="A0AA40D8Y9"/>
<evidence type="ECO:0000256" key="3">
    <source>
        <dbReference type="ARBA" id="ARBA00022989"/>
    </source>
</evidence>
<dbReference type="EMBL" id="JAULSY010000093">
    <property type="protein sequence ID" value="KAK0666208.1"/>
    <property type="molecule type" value="Genomic_DNA"/>
</dbReference>
<evidence type="ECO:0000256" key="5">
    <source>
        <dbReference type="SAM" id="MobiDB-lite"/>
    </source>
</evidence>
<reference evidence="7" key="1">
    <citation type="submission" date="2023-06" db="EMBL/GenBank/DDBJ databases">
        <title>Genome-scale phylogeny and comparative genomics of the fungal order Sordariales.</title>
        <authorList>
            <consortium name="Lawrence Berkeley National Laboratory"/>
            <person name="Hensen N."/>
            <person name="Bonometti L."/>
            <person name="Westerberg I."/>
            <person name="Brannstrom I.O."/>
            <person name="Guillou S."/>
            <person name="Cros-Aarteil S."/>
            <person name="Calhoun S."/>
            <person name="Haridas S."/>
            <person name="Kuo A."/>
            <person name="Mondo S."/>
            <person name="Pangilinan J."/>
            <person name="Riley R."/>
            <person name="Labutti K."/>
            <person name="Andreopoulos B."/>
            <person name="Lipzen A."/>
            <person name="Chen C."/>
            <person name="Yanf M."/>
            <person name="Daum C."/>
            <person name="Ng V."/>
            <person name="Clum A."/>
            <person name="Steindorff A."/>
            <person name="Ohm R."/>
            <person name="Martin F."/>
            <person name="Silar P."/>
            <person name="Natvig D."/>
            <person name="Lalanne C."/>
            <person name="Gautier V."/>
            <person name="Ament-Velasquez S.L."/>
            <person name="Kruys A."/>
            <person name="Hutchinson M.I."/>
            <person name="Powell A.J."/>
            <person name="Barry K."/>
            <person name="Miller A.N."/>
            <person name="Grigoriev I.V."/>
            <person name="Debuchy R."/>
            <person name="Gladieux P."/>
            <person name="Thoren M.H."/>
            <person name="Johannesson H."/>
        </authorList>
    </citation>
    <scope>NUCLEOTIDE SEQUENCE</scope>
    <source>
        <strain evidence="7">CBS 307.81</strain>
    </source>
</reference>
<accession>A0AA40D8Y9</accession>
<evidence type="ECO:0000256" key="2">
    <source>
        <dbReference type="ARBA" id="ARBA00022692"/>
    </source>
</evidence>
<feature type="compositionally biased region" description="Polar residues" evidence="5">
    <location>
        <begin position="176"/>
        <end position="187"/>
    </location>
</feature>
<evidence type="ECO:0000256" key="4">
    <source>
        <dbReference type="ARBA" id="ARBA00023136"/>
    </source>
</evidence>
<dbReference type="InterPro" id="IPR051694">
    <property type="entry name" value="Immunoregulatory_rcpt-like"/>
</dbReference>
<evidence type="ECO:0000313" key="7">
    <source>
        <dbReference type="EMBL" id="KAK0666208.1"/>
    </source>
</evidence>
<comment type="subcellular location">
    <subcellularLocation>
        <location evidence="1">Membrane</location>
        <topology evidence="1">Single-pass membrane protein</topology>
    </subcellularLocation>
</comment>
<keyword evidence="4 6" id="KW-0472">Membrane</keyword>
<feature type="region of interest" description="Disordered" evidence="5">
    <location>
        <begin position="409"/>
        <end position="472"/>
    </location>
</feature>
<feature type="region of interest" description="Disordered" evidence="5">
    <location>
        <begin position="299"/>
        <end position="330"/>
    </location>
</feature>
<dbReference type="Proteomes" id="UP001174997">
    <property type="component" value="Unassembled WGS sequence"/>
</dbReference>
<feature type="region of interest" description="Disordered" evidence="5">
    <location>
        <begin position="146"/>
        <end position="198"/>
    </location>
</feature>
<protein>
    <submittedName>
        <fullName evidence="7">Uncharacterized protein</fullName>
    </submittedName>
</protein>
<dbReference type="GO" id="GO:0016020">
    <property type="term" value="C:membrane"/>
    <property type="evidence" value="ECO:0007669"/>
    <property type="project" value="UniProtKB-SubCell"/>
</dbReference>
<proteinExistence type="predicted"/>
<keyword evidence="3 6" id="KW-1133">Transmembrane helix</keyword>
<keyword evidence="2 6" id="KW-0812">Transmembrane</keyword>
<sequence>MATATADTILARSPSRLLTAASGPGGGAIAIAPTSATTAKCGADFLFPITKDLDLFYYHLDILTVSYRSTLANPTLSCWCGGQDGEAAVQKLSTSNASPFNGSARLQLNFSSNAPCWFELTSESGDCGDVSDTFLVLPNQRPATGTSPIVSISTPLPAPRRTTTTTRRQKHLQLRAETTSTAPTTVVSDPPEPQVGGDSLSPGAKAGIGIGISLICVAIVAIIAMVFFRRRRKGQDTDHLGAIIDHERGKGRKPEKRNAGAPSIVSARSDEEALFPIQPVFDGFPGSMGYEDVRSLHSLTSHSHSPTNGHHSPTASHHNSYWSPPQERSIERDELAAARLKSQHNTAIPPVISYGPNPVTPTLPRPTPRVIELERKTSPHSSPDSIAAVPVVPIIPIVPDFPEYPDYTGYSIPPPAPTAVPSRPSSIPEQLPQPHPSPPRHTVAPNVVTSYGPNRVTRTPLVASPTVPPDENIASHRYQEQSYHEQSYHEPNYPEQPPYQIPEIAEVSEQNHDRHQHHERQFSWMESPLLGAASPVGGLPPYASEIEFQAMTKGAIRNLPEPQAGAELPPTKDGYYPEFHATTQYELPGAAPQDAPQLPFQVYSVQQDSGRAGRPGGRTQMVVDEQKVLMSDLFSDADMKLFMEQKAAAKAKRLKEMEEAKARGEEYDLGRPMGEYRATAGWGR</sequence>
<name>A0AA40D8Y9_9PEZI</name>
<feature type="compositionally biased region" description="Basic and acidic residues" evidence="5">
    <location>
        <begin position="239"/>
        <end position="248"/>
    </location>
</feature>
<feature type="compositionally biased region" description="Polar residues" evidence="5">
    <location>
        <begin position="306"/>
        <end position="323"/>
    </location>
</feature>
<keyword evidence="8" id="KW-1185">Reference proteome</keyword>
<evidence type="ECO:0000313" key="8">
    <source>
        <dbReference type="Proteomes" id="UP001174997"/>
    </source>
</evidence>
<dbReference type="PANTHER" id="PTHR15549">
    <property type="entry name" value="PAIRED IMMUNOGLOBULIN-LIKE TYPE 2 RECEPTOR"/>
    <property type="match status" value="1"/>
</dbReference>
<gene>
    <name evidence="7" type="ORF">QBC41DRAFT_326401</name>
</gene>
<feature type="region of interest" description="Disordered" evidence="5">
    <location>
        <begin position="239"/>
        <end position="265"/>
    </location>
</feature>
<feature type="transmembrane region" description="Helical" evidence="6">
    <location>
        <begin position="208"/>
        <end position="228"/>
    </location>
</feature>
<evidence type="ECO:0000256" key="6">
    <source>
        <dbReference type="SAM" id="Phobius"/>
    </source>
</evidence>
<organism evidence="7 8">
    <name type="scientific">Cercophora samala</name>
    <dbReference type="NCBI Taxonomy" id="330535"/>
    <lineage>
        <taxon>Eukaryota</taxon>
        <taxon>Fungi</taxon>
        <taxon>Dikarya</taxon>
        <taxon>Ascomycota</taxon>
        <taxon>Pezizomycotina</taxon>
        <taxon>Sordariomycetes</taxon>
        <taxon>Sordariomycetidae</taxon>
        <taxon>Sordariales</taxon>
        <taxon>Lasiosphaeriaceae</taxon>
        <taxon>Cercophora</taxon>
    </lineage>
</organism>
<comment type="caution">
    <text evidence="7">The sequence shown here is derived from an EMBL/GenBank/DDBJ whole genome shotgun (WGS) entry which is preliminary data.</text>
</comment>
<dbReference type="GO" id="GO:0071944">
    <property type="term" value="C:cell periphery"/>
    <property type="evidence" value="ECO:0007669"/>
    <property type="project" value="UniProtKB-ARBA"/>
</dbReference>